<gene>
    <name evidence="1" type="ordered locus">Mmc1_3373</name>
</gene>
<keyword evidence="2" id="KW-1185">Reference proteome</keyword>
<sequence>MLQSPPMVERILPGVHTPRLEVSDIAYKQVEAQVEWTNRFILMPGHTTRMALRERANRSVMLQLESMEPAPINLTHNAPGLGVDVSRELVVDGIRMVTLRNPRAGDEVRIENTGRVPVVVLTRSNGTNAAVMETTTRQSGSTARM</sequence>
<organism evidence="1 2">
    <name type="scientific">Magnetococcus marinus (strain ATCC BAA-1437 / JCM 17883 / MC-1)</name>
    <dbReference type="NCBI Taxonomy" id="156889"/>
    <lineage>
        <taxon>Bacteria</taxon>
        <taxon>Pseudomonadati</taxon>
        <taxon>Pseudomonadota</taxon>
        <taxon>Magnetococcia</taxon>
        <taxon>Magnetococcales</taxon>
        <taxon>Magnetococcaceae</taxon>
        <taxon>Magnetococcus</taxon>
    </lineage>
</organism>
<dbReference type="AlphaFoldDB" id="A0LD16"/>
<dbReference type="Proteomes" id="UP000002586">
    <property type="component" value="Chromosome"/>
</dbReference>
<reference evidence="2" key="1">
    <citation type="journal article" date="2009" name="Appl. Environ. Microbiol.">
        <title>Complete genome sequence of the chemolithoautotrophic marine magnetotactic coccus strain MC-1.</title>
        <authorList>
            <person name="Schubbe S."/>
            <person name="Williams T.J."/>
            <person name="Xie G."/>
            <person name="Kiss H.E."/>
            <person name="Brettin T.S."/>
            <person name="Martinez D."/>
            <person name="Ross C.A."/>
            <person name="Schuler D."/>
            <person name="Cox B.L."/>
            <person name="Nealson K.H."/>
            <person name="Bazylinski D.A."/>
        </authorList>
    </citation>
    <scope>NUCLEOTIDE SEQUENCE [LARGE SCALE GENOMIC DNA]</scope>
    <source>
        <strain evidence="2">ATCC BAA-1437 / JCM 17883 / MC-1</strain>
    </source>
</reference>
<protein>
    <submittedName>
        <fullName evidence="1">Uncharacterized protein</fullName>
    </submittedName>
</protein>
<proteinExistence type="predicted"/>
<dbReference type="EMBL" id="CP000471">
    <property type="protein sequence ID" value="ABK45859.1"/>
    <property type="molecule type" value="Genomic_DNA"/>
</dbReference>
<evidence type="ECO:0000313" key="2">
    <source>
        <dbReference type="Proteomes" id="UP000002586"/>
    </source>
</evidence>
<dbReference type="OrthoDB" id="9847047at2"/>
<accession>A0LD16</accession>
<reference evidence="1 2" key="2">
    <citation type="journal article" date="2012" name="Int. J. Syst. Evol. Microbiol.">
        <title>Magnetococcus marinus gen. nov., sp. nov., a marine, magnetotactic bacterium that represents a novel lineage (Magnetococcaceae fam. nov.; Magnetococcales ord. nov.) at the base of the Alphaproteobacteria.</title>
        <authorList>
            <person name="Bazylinski D.A."/>
            <person name="Williams T.J."/>
            <person name="Lefevre C.T."/>
            <person name="Berg R.J."/>
            <person name="Zhang C.L."/>
            <person name="Bowser S.S."/>
            <person name="Dean A.J."/>
            <person name="Beveridge T.J."/>
        </authorList>
    </citation>
    <scope>NUCLEOTIDE SEQUENCE [LARGE SCALE GENOMIC DNA]</scope>
    <source>
        <strain evidence="2">ATCC BAA-1437 / JCM 17883 / MC-1</strain>
    </source>
</reference>
<dbReference type="RefSeq" id="WP_011714918.1">
    <property type="nucleotide sequence ID" value="NC_008576.1"/>
</dbReference>
<name>A0LD16_MAGMM</name>
<dbReference type="HOGENOM" id="CLU_1784526_0_0_5"/>
<dbReference type="KEGG" id="mgm:Mmc1_3373"/>
<evidence type="ECO:0000313" key="1">
    <source>
        <dbReference type="EMBL" id="ABK45859.1"/>
    </source>
</evidence>